<dbReference type="SUPFAM" id="SSF56563">
    <property type="entry name" value="Major capsid protein gp5"/>
    <property type="match status" value="1"/>
</dbReference>
<gene>
    <name evidence="3" type="ORF">JQX14_17675</name>
</gene>
<dbReference type="Proteomes" id="UP000809337">
    <property type="component" value="Unassembled WGS sequence"/>
</dbReference>
<dbReference type="InterPro" id="IPR054612">
    <property type="entry name" value="Phage_capsid-like_C"/>
</dbReference>
<organism evidence="3 4">
    <name type="scientific">Pseudosulfitobacter pseudonitzschiae</name>
    <dbReference type="NCBI Taxonomy" id="1402135"/>
    <lineage>
        <taxon>Bacteria</taxon>
        <taxon>Pseudomonadati</taxon>
        <taxon>Pseudomonadota</taxon>
        <taxon>Alphaproteobacteria</taxon>
        <taxon>Rhodobacterales</taxon>
        <taxon>Roseobacteraceae</taxon>
        <taxon>Pseudosulfitobacter</taxon>
    </lineage>
</organism>
<dbReference type="Pfam" id="PF05065">
    <property type="entry name" value="Phage_capsid"/>
    <property type="match status" value="1"/>
</dbReference>
<evidence type="ECO:0000313" key="4">
    <source>
        <dbReference type="Proteomes" id="UP000809337"/>
    </source>
</evidence>
<sequence>MTKHYTRNAFETKNDDVDMDAIMREVKGFGANVTELKTSMLKDLDAVRKMAEEAKGISPELEAKFTEITTSVAAKNQAIEDLEKKTSEQYAQMETALSRMPAPGQGSDNEALAVKQAIEFFETKQASKGSLNWADRPTADNIDLDGYKAWEQNFEGYLRVDENGLGDQERKSLTVGRNPNGGYFVPTAMSTRIIQKIWETSQLRQMATVETISTESLDVRIDRDEADCEWAGEETVTGDTGTPGVGLQNIPVHEMRAKPKISQNMLEDAAIDVEAWLANKVAEKMGRKEATAFIIGNGIKKPRGILTYPDGSGDQRGTVKQYISGAATGVTSDAIVGMPYRLKTAYMQNASWLMNRLTVLSVMLLKDNDGQYLWRPGLAEGRPSTLGGHAISMADDMPLLAANSLSVAFGDWRRAYTVVDRLGLTTLRDPFSAKPFVEYYTRKRVGGDVTDFEAYALLRTEAA</sequence>
<evidence type="ECO:0000313" key="3">
    <source>
        <dbReference type="EMBL" id="MBM2356389.1"/>
    </source>
</evidence>
<dbReference type="InterPro" id="IPR024455">
    <property type="entry name" value="Phage_capsid"/>
</dbReference>
<evidence type="ECO:0000259" key="2">
    <source>
        <dbReference type="Pfam" id="PF05065"/>
    </source>
</evidence>
<comment type="caution">
    <text evidence="3">The sequence shown here is derived from an EMBL/GenBank/DDBJ whole genome shotgun (WGS) entry which is preliminary data.</text>
</comment>
<accession>A0A9Q2P3K3</accession>
<proteinExistence type="predicted"/>
<dbReference type="AlphaFoldDB" id="A0A9Q2P3K3"/>
<dbReference type="RefSeq" id="WP_231035281.1">
    <property type="nucleotide sequence ID" value="NZ_JAJNGX010000015.1"/>
</dbReference>
<dbReference type="Gene3D" id="3.30.2400.10">
    <property type="entry name" value="Major capsid protein gp5"/>
    <property type="match status" value="1"/>
</dbReference>
<reference evidence="3" key="1">
    <citation type="submission" date="2021-01" db="EMBL/GenBank/DDBJ databases">
        <title>Diatom-associated Roseobacters Show Island Model of Population Structure.</title>
        <authorList>
            <person name="Qu L."/>
            <person name="Feng X."/>
            <person name="Chen Y."/>
            <person name="Li L."/>
            <person name="Wang X."/>
            <person name="Hu Z."/>
            <person name="Wang H."/>
            <person name="Luo H."/>
        </authorList>
    </citation>
    <scope>NUCLEOTIDE SEQUENCE</scope>
    <source>
        <strain evidence="3">SM26-45</strain>
    </source>
</reference>
<protein>
    <submittedName>
        <fullName evidence="3">Phage major capsid protein</fullName>
    </submittedName>
</protein>
<evidence type="ECO:0000256" key="1">
    <source>
        <dbReference type="ARBA" id="ARBA00004328"/>
    </source>
</evidence>
<name>A0A9Q2P3K3_9RHOB</name>
<comment type="subcellular location">
    <subcellularLocation>
        <location evidence="1">Virion</location>
    </subcellularLocation>
</comment>
<dbReference type="Gene3D" id="3.30.2320.10">
    <property type="entry name" value="hypothetical protein PF0899 domain"/>
    <property type="match status" value="1"/>
</dbReference>
<feature type="domain" description="Phage capsid-like C-terminal" evidence="2">
    <location>
        <begin position="181"/>
        <end position="458"/>
    </location>
</feature>
<dbReference type="EMBL" id="JAFBWN010000015">
    <property type="protein sequence ID" value="MBM2356389.1"/>
    <property type="molecule type" value="Genomic_DNA"/>
</dbReference>
<dbReference type="NCBIfam" id="TIGR01554">
    <property type="entry name" value="major_cap_HK97"/>
    <property type="match status" value="1"/>
</dbReference>